<dbReference type="GO" id="GO:0030870">
    <property type="term" value="C:Mre11 complex"/>
    <property type="evidence" value="ECO:0007669"/>
    <property type="project" value="InterPro"/>
</dbReference>
<evidence type="ECO:0000256" key="9">
    <source>
        <dbReference type="SAM" id="MobiDB-lite"/>
    </source>
</evidence>
<evidence type="ECO:0000256" key="4">
    <source>
        <dbReference type="ARBA" id="ARBA00022763"/>
    </source>
</evidence>
<dbReference type="VEuPathDB" id="TriTrypDB:TvY486_0805220"/>
<evidence type="ECO:0000256" key="6">
    <source>
        <dbReference type="ARBA" id="ARBA00023242"/>
    </source>
</evidence>
<keyword evidence="6" id="KW-0539">Nucleus</keyword>
<evidence type="ECO:0000256" key="8">
    <source>
        <dbReference type="ARBA" id="ARBA00044757"/>
    </source>
</evidence>
<comment type="subcellular location">
    <subcellularLocation>
        <location evidence="2">Chromosome</location>
    </subcellularLocation>
    <subcellularLocation>
        <location evidence="1">Nucleus</location>
    </subcellularLocation>
</comment>
<name>G0U1F9_TRYVY</name>
<dbReference type="InterPro" id="IPR008984">
    <property type="entry name" value="SMAD_FHA_dom_sf"/>
</dbReference>
<reference evidence="11" key="1">
    <citation type="journal article" date="2012" name="Proc. Natl. Acad. Sci. U.S.A.">
        <title>Antigenic diversity is generated by distinct evolutionary mechanisms in African trypanosome species.</title>
        <authorList>
            <person name="Jackson A.P."/>
            <person name="Berry A."/>
            <person name="Aslett M."/>
            <person name="Allison H.C."/>
            <person name="Burton P."/>
            <person name="Vavrova-Anderson J."/>
            <person name="Brown R."/>
            <person name="Browne H."/>
            <person name="Corton N."/>
            <person name="Hauser H."/>
            <person name="Gamble J."/>
            <person name="Gilderthorp R."/>
            <person name="Marcello L."/>
            <person name="McQuillan J."/>
            <person name="Otto T.D."/>
            <person name="Quail M.A."/>
            <person name="Sanders M.J."/>
            <person name="van Tonder A."/>
            <person name="Ginger M.L."/>
            <person name="Field M.C."/>
            <person name="Barry J.D."/>
            <person name="Hertz-Fowler C."/>
            <person name="Berriman M."/>
        </authorList>
    </citation>
    <scope>NUCLEOTIDE SEQUENCE</scope>
    <source>
        <strain evidence="11">Y486</strain>
    </source>
</reference>
<dbReference type="GO" id="GO:0007095">
    <property type="term" value="P:mitotic G2 DNA damage checkpoint signaling"/>
    <property type="evidence" value="ECO:0007669"/>
    <property type="project" value="InterPro"/>
</dbReference>
<feature type="region of interest" description="Disordered" evidence="9">
    <location>
        <begin position="477"/>
        <end position="527"/>
    </location>
</feature>
<dbReference type="FunFam" id="2.60.200.20:FF:000017">
    <property type="entry name" value="Nibrin"/>
    <property type="match status" value="1"/>
</dbReference>
<dbReference type="Gene3D" id="2.60.200.20">
    <property type="match status" value="1"/>
</dbReference>
<keyword evidence="3" id="KW-0158">Chromosome</keyword>
<feature type="compositionally biased region" description="Low complexity" evidence="9">
    <location>
        <begin position="477"/>
        <end position="488"/>
    </location>
</feature>
<keyword evidence="7" id="KW-0131">Cell cycle</keyword>
<feature type="compositionally biased region" description="Low complexity" evidence="9">
    <location>
        <begin position="725"/>
        <end position="738"/>
    </location>
</feature>
<evidence type="ECO:0000256" key="7">
    <source>
        <dbReference type="ARBA" id="ARBA00023306"/>
    </source>
</evidence>
<evidence type="ECO:0000256" key="5">
    <source>
        <dbReference type="ARBA" id="ARBA00023204"/>
    </source>
</evidence>
<keyword evidence="4" id="KW-0227">DNA damage</keyword>
<dbReference type="GO" id="GO:0005694">
    <property type="term" value="C:chromosome"/>
    <property type="evidence" value="ECO:0007669"/>
    <property type="project" value="UniProtKB-SubCell"/>
</dbReference>
<evidence type="ECO:0000256" key="1">
    <source>
        <dbReference type="ARBA" id="ARBA00004123"/>
    </source>
</evidence>
<evidence type="ECO:0000256" key="2">
    <source>
        <dbReference type="ARBA" id="ARBA00004286"/>
    </source>
</evidence>
<dbReference type="GO" id="GO:0000724">
    <property type="term" value="P:double-strand break repair via homologous recombination"/>
    <property type="evidence" value="ECO:0007669"/>
    <property type="project" value="TreeGrafter"/>
</dbReference>
<sequence>MHIIEVNFGGGELHRCLLLPGITYTVGRKECRILLPSGDPSISRHHASIVVKPMHPRALTDLKALPGEVSLCDTSKHGTLLNGEPIGHGNSCFVYADDHIKFGKKVTARILPLRIVVVESAQLVGDDSEALRCTASMLGALLLREATPSLDVFFEARLNCSAFLYITYNGYTVTPGTLLAQQRGYHITTLKYLQSLATAVYDDCAKGLAELPVPPIAQPGNDRFPVSEYMRPSKIFYDMCDFLLNKPLPNKMLRRYTFLLPDVELKNKYEALLQHCGALIVLVSRENASMLHSRKPDITSVVLASNKMFTELQQRLGTFNRAADTWLGEREVKENTNCGCSGNGEVSHADGAFCEYLGVDAYITLYNSGFCIVPEHNVMRAAFTGNYLEINGKVSVLCLVRTEETTAAFSPTNSGICNADSTDGARQKPVASGAATGLSGTRALKELEMNVGRQVDSVKLSGDMSDVKAVSSLSRYSVNNSSNHNTSNAVYHNGEGSENNDWVVDDMREPSGGKLERDPREDGSPDREDLAAWIDAVNQAISGQGECGSALAEANTAGWDKPSFVVHAAEQVRHPSLKTSSTRTRVAAHKVTATDTLHASPANAEGGSATLLESQDTLYCRYQQSRWNVSTLARSISPLRGKCATFRPSARQRRGLFGVATAPSNALNLERTNSANSPPLHSLPETSECCTPRGEVNSGRSMEKRIFKQRNQALPGDKKHEAKSARATSSAAHSSAVAMQRCDSNTAHLSRFVPGSSRDVLMQRGESVRGDRSASLFSNRALGNNTSGVVTSQRQDIVLRRRCEEFQRKFLDPFSREVESVCRLIVKQGYLDAGSSKTLENGMRRLVEFLAFIQRTEMMIIPSESTDATRSVTLNVRRRSVILRRRIKEAYQAVKAGVPERLNQLREVLSARPMCT</sequence>
<accession>G0U1F9</accession>
<dbReference type="CDD" id="cd22667">
    <property type="entry name" value="FHA_NBN"/>
    <property type="match status" value="1"/>
</dbReference>
<feature type="compositionally biased region" description="Polar residues" evidence="9">
    <location>
        <begin position="672"/>
        <end position="689"/>
    </location>
</feature>
<keyword evidence="5" id="KW-0234">DNA repair</keyword>
<gene>
    <name evidence="11" type="ORF">TVY486_0805220</name>
</gene>
<evidence type="ECO:0000313" key="11">
    <source>
        <dbReference type="EMBL" id="CCC49915.1"/>
    </source>
</evidence>
<dbReference type="PANTHER" id="PTHR12162:SF0">
    <property type="entry name" value="NIBRIN"/>
    <property type="match status" value="1"/>
</dbReference>
<feature type="compositionally biased region" description="Basic and acidic residues" evidence="9">
    <location>
        <begin position="505"/>
        <end position="527"/>
    </location>
</feature>
<dbReference type="EMBL" id="HE573024">
    <property type="protein sequence ID" value="CCC49915.1"/>
    <property type="molecule type" value="Genomic_DNA"/>
</dbReference>
<dbReference type="InterPro" id="IPR040227">
    <property type="entry name" value="Nibrin-rel"/>
</dbReference>
<protein>
    <submittedName>
        <fullName evidence="11">Putative recombination initiation protein NBS1</fullName>
    </submittedName>
</protein>
<feature type="domain" description="FHA" evidence="10">
    <location>
        <begin position="24"/>
        <end position="86"/>
    </location>
</feature>
<evidence type="ECO:0000256" key="3">
    <source>
        <dbReference type="ARBA" id="ARBA00022454"/>
    </source>
</evidence>
<dbReference type="SMART" id="SM00240">
    <property type="entry name" value="FHA"/>
    <property type="match status" value="1"/>
</dbReference>
<dbReference type="AlphaFoldDB" id="G0U1F9"/>
<dbReference type="InterPro" id="IPR000253">
    <property type="entry name" value="FHA_dom"/>
</dbReference>
<comment type="similarity">
    <text evidence="8">Belongs to the Nibrin family.</text>
</comment>
<organism evidence="11">
    <name type="scientific">Trypanosoma vivax (strain Y486)</name>
    <dbReference type="NCBI Taxonomy" id="1055687"/>
    <lineage>
        <taxon>Eukaryota</taxon>
        <taxon>Discoba</taxon>
        <taxon>Euglenozoa</taxon>
        <taxon>Kinetoplastea</taxon>
        <taxon>Metakinetoplastina</taxon>
        <taxon>Trypanosomatida</taxon>
        <taxon>Trypanosomatidae</taxon>
        <taxon>Trypanosoma</taxon>
        <taxon>Duttonella</taxon>
    </lineage>
</organism>
<dbReference type="Pfam" id="PF00498">
    <property type="entry name" value="FHA"/>
    <property type="match status" value="1"/>
</dbReference>
<dbReference type="PANTHER" id="PTHR12162">
    <property type="entry name" value="NIBRIN-RELATED"/>
    <property type="match status" value="1"/>
</dbReference>
<evidence type="ECO:0000259" key="10">
    <source>
        <dbReference type="PROSITE" id="PS50006"/>
    </source>
</evidence>
<proteinExistence type="inferred from homology"/>
<feature type="region of interest" description="Disordered" evidence="9">
    <location>
        <begin position="672"/>
        <end position="738"/>
    </location>
</feature>
<dbReference type="SUPFAM" id="SSF49879">
    <property type="entry name" value="SMAD/FHA domain"/>
    <property type="match status" value="1"/>
</dbReference>
<dbReference type="GO" id="GO:0003684">
    <property type="term" value="F:damaged DNA binding"/>
    <property type="evidence" value="ECO:0007669"/>
    <property type="project" value="TreeGrafter"/>
</dbReference>
<dbReference type="PROSITE" id="PS50006">
    <property type="entry name" value="FHA_DOMAIN"/>
    <property type="match status" value="1"/>
</dbReference>